<dbReference type="InterPro" id="IPR011021">
    <property type="entry name" value="Arrestin-like_N"/>
</dbReference>
<keyword evidence="5" id="KW-1185">Reference proteome</keyword>
<keyword evidence="2" id="KW-0812">Transmembrane</keyword>
<dbReference type="Pfam" id="PF00339">
    <property type="entry name" value="Arrestin_N"/>
    <property type="match status" value="1"/>
</dbReference>
<gene>
    <name evidence="4" type="ORF">TELCIR_02853</name>
</gene>
<dbReference type="GO" id="GO:0015031">
    <property type="term" value="P:protein transport"/>
    <property type="evidence" value="ECO:0007669"/>
    <property type="project" value="TreeGrafter"/>
</dbReference>
<name>A0A2G9UY44_TELCI</name>
<evidence type="ECO:0000259" key="3">
    <source>
        <dbReference type="SMART" id="SM01017"/>
    </source>
</evidence>
<reference evidence="4 5" key="1">
    <citation type="submission" date="2015-09" db="EMBL/GenBank/DDBJ databases">
        <title>Draft genome of the parasitic nematode Teladorsagia circumcincta isolate WARC Sus (inbred).</title>
        <authorList>
            <person name="Mitreva M."/>
        </authorList>
    </citation>
    <scope>NUCLEOTIDE SEQUENCE [LARGE SCALE GENOMIC DNA]</scope>
    <source>
        <strain evidence="4 5">S</strain>
    </source>
</reference>
<dbReference type="InterPro" id="IPR014756">
    <property type="entry name" value="Ig_E-set"/>
</dbReference>
<dbReference type="Pfam" id="PF02752">
    <property type="entry name" value="Arrestin_C"/>
    <property type="match status" value="1"/>
</dbReference>
<keyword evidence="2" id="KW-0472">Membrane</keyword>
<evidence type="ECO:0000256" key="2">
    <source>
        <dbReference type="SAM" id="Phobius"/>
    </source>
</evidence>
<dbReference type="InterPro" id="IPR011022">
    <property type="entry name" value="Arrestin_C-like"/>
</dbReference>
<dbReference type="Proteomes" id="UP000230423">
    <property type="component" value="Unassembled WGS sequence"/>
</dbReference>
<comment type="similarity">
    <text evidence="1">Belongs to the arrestin family.</text>
</comment>
<sequence>MKVFYQRTNVNPSRGVQEVSRGLEKKNIIYAELGSYPKGREAMPTTQLNIVVSQPRVLAGELLNVRVLLDSADPDTVIQSLTADIKGIGRTGWVNIHTDKIFETEKLYFHSQLALCPPGTPIPAGKHQFPLQVLIPENAPSSYESQFGSVRYQVKVVLTANTEQASCSEVFPIVVLARSFFDQVPVNVLSPIDFRDEIDFTCCTLPFGCVSLMVSLPRTAFRLGESIEAQVTVNNRTRKGLKDCALQLMMKTQFEAMSRYEHVNEKKLSEHLIEMVPLGKVKARRKEVFAKCIIQVPEGAPPTQNYNRDGGDTAIIAIHYVLKFTALPGIECEIPLIVTSMGYADTGKQAAFVIHNSRKSPKAFKAKMSLNLCILRMCSQQMYRFPPWLVNRTFIPHGITDDMANTDAELIELTRSVRRLEFLMWSVVAVVTAIVVCCIGVTLWTEATRWRRVGISGSEIVKLKQSRMEMINDDDDPVCHFRPPVAIDNAT</sequence>
<evidence type="ECO:0000313" key="4">
    <source>
        <dbReference type="EMBL" id="PIO75113.1"/>
    </source>
</evidence>
<keyword evidence="2" id="KW-1133">Transmembrane helix</keyword>
<dbReference type="InterPro" id="IPR050357">
    <property type="entry name" value="Arrestin_domain-protein"/>
</dbReference>
<evidence type="ECO:0000256" key="1">
    <source>
        <dbReference type="ARBA" id="ARBA00005298"/>
    </source>
</evidence>
<accession>A0A2G9UY44</accession>
<evidence type="ECO:0000313" key="5">
    <source>
        <dbReference type="Proteomes" id="UP000230423"/>
    </source>
</evidence>
<dbReference type="EMBL" id="KZ345179">
    <property type="protein sequence ID" value="PIO75113.1"/>
    <property type="molecule type" value="Genomic_DNA"/>
</dbReference>
<protein>
    <submittedName>
        <fullName evidence="4">Arrestin domain protein</fullName>
    </submittedName>
</protein>
<proteinExistence type="inferred from homology"/>
<dbReference type="AlphaFoldDB" id="A0A2G9UY44"/>
<dbReference type="SMART" id="SM01017">
    <property type="entry name" value="Arrestin_C"/>
    <property type="match status" value="1"/>
</dbReference>
<dbReference type="GO" id="GO:0005737">
    <property type="term" value="C:cytoplasm"/>
    <property type="evidence" value="ECO:0007669"/>
    <property type="project" value="TreeGrafter"/>
</dbReference>
<dbReference type="PANTHER" id="PTHR11188:SF51">
    <property type="entry name" value="ARRESTIN DOMAIN-CONTAINING PROTEIN 15"/>
    <property type="match status" value="1"/>
</dbReference>
<organism evidence="4 5">
    <name type="scientific">Teladorsagia circumcincta</name>
    <name type="common">Brown stomach worm</name>
    <name type="synonym">Ostertagia circumcincta</name>
    <dbReference type="NCBI Taxonomy" id="45464"/>
    <lineage>
        <taxon>Eukaryota</taxon>
        <taxon>Metazoa</taxon>
        <taxon>Ecdysozoa</taxon>
        <taxon>Nematoda</taxon>
        <taxon>Chromadorea</taxon>
        <taxon>Rhabditida</taxon>
        <taxon>Rhabditina</taxon>
        <taxon>Rhabditomorpha</taxon>
        <taxon>Strongyloidea</taxon>
        <taxon>Trichostrongylidae</taxon>
        <taxon>Teladorsagia</taxon>
    </lineage>
</organism>
<feature type="domain" description="Arrestin C-terminal-like" evidence="3">
    <location>
        <begin position="206"/>
        <end position="343"/>
    </location>
</feature>
<dbReference type="InterPro" id="IPR014752">
    <property type="entry name" value="Arrestin-like_C"/>
</dbReference>
<dbReference type="OrthoDB" id="2333384at2759"/>
<feature type="transmembrane region" description="Helical" evidence="2">
    <location>
        <begin position="422"/>
        <end position="444"/>
    </location>
</feature>
<dbReference type="PANTHER" id="PTHR11188">
    <property type="entry name" value="ARRESTIN DOMAIN CONTAINING PROTEIN"/>
    <property type="match status" value="1"/>
</dbReference>
<dbReference type="SUPFAM" id="SSF81296">
    <property type="entry name" value="E set domains"/>
    <property type="match status" value="2"/>
</dbReference>
<dbReference type="Gene3D" id="2.60.40.640">
    <property type="match status" value="2"/>
</dbReference>